<evidence type="ECO:0000313" key="3">
    <source>
        <dbReference type="Proteomes" id="UP001054902"/>
    </source>
</evidence>
<dbReference type="AlphaFoldDB" id="A0AAD3DAH3"/>
<protein>
    <submittedName>
        <fullName evidence="2">Uncharacterized protein</fullName>
    </submittedName>
</protein>
<feature type="compositionally biased region" description="Polar residues" evidence="1">
    <location>
        <begin position="64"/>
        <end position="77"/>
    </location>
</feature>
<proteinExistence type="predicted"/>
<comment type="caution">
    <text evidence="2">The sequence shown here is derived from an EMBL/GenBank/DDBJ whole genome shotgun (WGS) entry which is preliminary data.</text>
</comment>
<feature type="region of interest" description="Disordered" evidence="1">
    <location>
        <begin position="32"/>
        <end position="77"/>
    </location>
</feature>
<dbReference type="EMBL" id="BLLK01000069">
    <property type="protein sequence ID" value="GFH60442.1"/>
    <property type="molecule type" value="Genomic_DNA"/>
</dbReference>
<evidence type="ECO:0000256" key="1">
    <source>
        <dbReference type="SAM" id="MobiDB-lite"/>
    </source>
</evidence>
<sequence length="167" mass="19124">MVRIIQHSNYNVSVCGPAVWIDAKGVDQLISPSSSFHDQSPHYNLPRCPSSPPSKKRIKRDNECSSPTHVSESIQTEQRIKDIGLRRVSKRLSKLFDDVDDDSEDDDKSLEHMVYSDDESSIEDEDLYDVDDSSSGEVCQVAILERIRQFSQLLFPRRDMMEIGDYK</sequence>
<dbReference type="Proteomes" id="UP001054902">
    <property type="component" value="Unassembled WGS sequence"/>
</dbReference>
<keyword evidence="3" id="KW-1185">Reference proteome</keyword>
<accession>A0AAD3DAH3</accession>
<organism evidence="2 3">
    <name type="scientific">Chaetoceros tenuissimus</name>
    <dbReference type="NCBI Taxonomy" id="426638"/>
    <lineage>
        <taxon>Eukaryota</taxon>
        <taxon>Sar</taxon>
        <taxon>Stramenopiles</taxon>
        <taxon>Ochrophyta</taxon>
        <taxon>Bacillariophyta</taxon>
        <taxon>Coscinodiscophyceae</taxon>
        <taxon>Chaetocerotophycidae</taxon>
        <taxon>Chaetocerotales</taxon>
        <taxon>Chaetocerotaceae</taxon>
        <taxon>Chaetoceros</taxon>
    </lineage>
</organism>
<gene>
    <name evidence="2" type="ORF">CTEN210_16918</name>
</gene>
<reference evidence="2 3" key="1">
    <citation type="journal article" date="2021" name="Sci. Rep.">
        <title>The genome of the diatom Chaetoceros tenuissimus carries an ancient integrated fragment of an extant virus.</title>
        <authorList>
            <person name="Hongo Y."/>
            <person name="Kimura K."/>
            <person name="Takaki Y."/>
            <person name="Yoshida Y."/>
            <person name="Baba S."/>
            <person name="Kobayashi G."/>
            <person name="Nagasaki K."/>
            <person name="Hano T."/>
            <person name="Tomaru Y."/>
        </authorList>
    </citation>
    <scope>NUCLEOTIDE SEQUENCE [LARGE SCALE GENOMIC DNA]</scope>
    <source>
        <strain evidence="2 3">NIES-3715</strain>
    </source>
</reference>
<name>A0AAD3DAH3_9STRA</name>
<feature type="compositionally biased region" description="Polar residues" evidence="1">
    <location>
        <begin position="32"/>
        <end position="42"/>
    </location>
</feature>
<evidence type="ECO:0000313" key="2">
    <source>
        <dbReference type="EMBL" id="GFH60442.1"/>
    </source>
</evidence>